<dbReference type="SUPFAM" id="SSF48498">
    <property type="entry name" value="Tetracyclin repressor-like, C-terminal domain"/>
    <property type="match status" value="1"/>
</dbReference>
<evidence type="ECO:0000256" key="1">
    <source>
        <dbReference type="ARBA" id="ARBA00023125"/>
    </source>
</evidence>
<dbReference type="AlphaFoldDB" id="A0A5S9R7W4"/>
<evidence type="ECO:0000259" key="4">
    <source>
        <dbReference type="PROSITE" id="PS50977"/>
    </source>
</evidence>
<feature type="coiled-coil region" evidence="3">
    <location>
        <begin position="72"/>
        <end position="99"/>
    </location>
</feature>
<keyword evidence="6" id="KW-1185">Reference proteome</keyword>
<protein>
    <submittedName>
        <fullName evidence="5">HTH-type transcriptional regulator TtgR</fullName>
    </submittedName>
</protein>
<keyword evidence="3" id="KW-0175">Coiled coil</keyword>
<dbReference type="PRINTS" id="PR00455">
    <property type="entry name" value="HTHTETR"/>
</dbReference>
<sequence length="237" mass="26500">MSPSRPPVPPIAVDGIRSTDTRTAIIEAAWLEFESVGTRQAKIIDIARRAGLSRGTVYTHFANKSAIIEAMADDALERIHAAMQQAMDLEDRLDEKLGRAAEVLARNRRLLWRWQQVFVDREVSTFLGDRNGRLLHATCQTIEPYIRRAHQAGETRPDLDVALAAEWFARILFSLYTTPSPNMDVDDPRAVRRFVVDHVVAGFGSHRSPGREVSSDLVGLVGLRAEPLDPAPDSRIR</sequence>
<proteinExistence type="predicted"/>
<feature type="DNA-binding region" description="H-T-H motif" evidence="2">
    <location>
        <begin position="42"/>
        <end position="61"/>
    </location>
</feature>
<dbReference type="PANTHER" id="PTHR30055">
    <property type="entry name" value="HTH-TYPE TRANSCRIPTIONAL REGULATOR RUTR"/>
    <property type="match status" value="1"/>
</dbReference>
<dbReference type="InterPro" id="IPR001647">
    <property type="entry name" value="HTH_TetR"/>
</dbReference>
<dbReference type="PROSITE" id="PS50977">
    <property type="entry name" value="HTH_TETR_2"/>
    <property type="match status" value="1"/>
</dbReference>
<dbReference type="InterPro" id="IPR036271">
    <property type="entry name" value="Tet_transcr_reg_TetR-rel_C_sf"/>
</dbReference>
<evidence type="ECO:0000256" key="3">
    <source>
        <dbReference type="SAM" id="Coils"/>
    </source>
</evidence>
<dbReference type="OrthoDB" id="4537420at2"/>
<gene>
    <name evidence="5" type="primary">ttgR_4</name>
    <name evidence="5" type="ORF">AELLOGFF_01657</name>
</gene>
<organism evidence="5 6">
    <name type="scientific">Mycolicibacterium vanbaalenii</name>
    <name type="common">Mycobacterium vanbaalenii</name>
    <dbReference type="NCBI Taxonomy" id="110539"/>
    <lineage>
        <taxon>Bacteria</taxon>
        <taxon>Bacillati</taxon>
        <taxon>Actinomycetota</taxon>
        <taxon>Actinomycetes</taxon>
        <taxon>Mycobacteriales</taxon>
        <taxon>Mycobacteriaceae</taxon>
        <taxon>Mycolicibacterium</taxon>
    </lineage>
</organism>
<dbReference type="EMBL" id="CACSIP010000045">
    <property type="protein sequence ID" value="CAA0132194.1"/>
    <property type="molecule type" value="Genomic_DNA"/>
</dbReference>
<dbReference type="PANTHER" id="PTHR30055:SF153">
    <property type="entry name" value="HTH-TYPE TRANSCRIPTIONAL REPRESSOR RV3405C"/>
    <property type="match status" value="1"/>
</dbReference>
<feature type="domain" description="HTH tetR-type" evidence="4">
    <location>
        <begin position="19"/>
        <end position="79"/>
    </location>
</feature>
<reference evidence="5 6" key="1">
    <citation type="submission" date="2019-11" db="EMBL/GenBank/DDBJ databases">
        <authorList>
            <person name="Holert J."/>
        </authorList>
    </citation>
    <scope>NUCLEOTIDE SEQUENCE [LARGE SCALE GENOMIC DNA]</scope>
    <source>
        <strain evidence="5">BC8_1</strain>
    </source>
</reference>
<dbReference type="InterPro" id="IPR050109">
    <property type="entry name" value="HTH-type_TetR-like_transc_reg"/>
</dbReference>
<dbReference type="GO" id="GO:0003700">
    <property type="term" value="F:DNA-binding transcription factor activity"/>
    <property type="evidence" value="ECO:0007669"/>
    <property type="project" value="TreeGrafter"/>
</dbReference>
<dbReference type="Pfam" id="PF00440">
    <property type="entry name" value="TetR_N"/>
    <property type="match status" value="1"/>
</dbReference>
<dbReference type="GO" id="GO:0000976">
    <property type="term" value="F:transcription cis-regulatory region binding"/>
    <property type="evidence" value="ECO:0007669"/>
    <property type="project" value="TreeGrafter"/>
</dbReference>
<dbReference type="Proteomes" id="UP000430146">
    <property type="component" value="Unassembled WGS sequence"/>
</dbReference>
<dbReference type="SUPFAM" id="SSF46689">
    <property type="entry name" value="Homeodomain-like"/>
    <property type="match status" value="1"/>
</dbReference>
<keyword evidence="1 2" id="KW-0238">DNA-binding</keyword>
<accession>A0A5S9R7W4</accession>
<evidence type="ECO:0000313" key="5">
    <source>
        <dbReference type="EMBL" id="CAA0132194.1"/>
    </source>
</evidence>
<dbReference type="RefSeq" id="WP_159234354.1">
    <property type="nucleotide sequence ID" value="NZ_CACSIP010000045.1"/>
</dbReference>
<dbReference type="Gene3D" id="1.10.357.10">
    <property type="entry name" value="Tetracycline Repressor, domain 2"/>
    <property type="match status" value="1"/>
</dbReference>
<dbReference type="InterPro" id="IPR009057">
    <property type="entry name" value="Homeodomain-like_sf"/>
</dbReference>
<name>A0A5S9R7W4_MYCVN</name>
<evidence type="ECO:0000256" key="2">
    <source>
        <dbReference type="PROSITE-ProRule" id="PRU00335"/>
    </source>
</evidence>
<evidence type="ECO:0000313" key="6">
    <source>
        <dbReference type="Proteomes" id="UP000430146"/>
    </source>
</evidence>